<reference evidence="2 3" key="1">
    <citation type="submission" date="2013-10" db="EMBL/GenBank/DDBJ databases">
        <title>Complete genome sequence of Corynebacterium lactis DSM 45799(T), isolated from raw cow milk.</title>
        <authorList>
            <person name="Ruckert C."/>
            <person name="Albersmeier A."/>
            <person name="Lipski A."/>
            <person name="Kalinowski J."/>
        </authorList>
    </citation>
    <scope>NUCLEOTIDE SEQUENCE [LARGE SCALE GENOMIC DNA]</scope>
    <source>
        <strain evidence="2 3">RW2-5</strain>
    </source>
</reference>
<keyword evidence="1" id="KW-1133">Transmembrane helix</keyword>
<feature type="transmembrane region" description="Helical" evidence="1">
    <location>
        <begin position="170"/>
        <end position="195"/>
    </location>
</feature>
<keyword evidence="1" id="KW-0472">Membrane</keyword>
<dbReference type="KEGG" id="clw:CLAC_00690"/>
<dbReference type="Proteomes" id="UP000058446">
    <property type="component" value="Chromosome"/>
</dbReference>
<proteinExistence type="predicted"/>
<gene>
    <name evidence="2" type="ORF">CLAC_00690</name>
</gene>
<feature type="transmembrane region" description="Helical" evidence="1">
    <location>
        <begin position="96"/>
        <end position="118"/>
    </location>
</feature>
<dbReference type="OrthoDB" id="4400257at2"/>
<keyword evidence="1" id="KW-0812">Transmembrane</keyword>
<dbReference type="RefSeq" id="WP_053411274.1">
    <property type="nucleotide sequence ID" value="NZ_CP006841.1"/>
</dbReference>
<dbReference type="AlphaFoldDB" id="A0A0K2GXT9"/>
<evidence type="ECO:0000313" key="3">
    <source>
        <dbReference type="Proteomes" id="UP000058446"/>
    </source>
</evidence>
<accession>A0A0K2GXT9</accession>
<feature type="transmembrane region" description="Helical" evidence="1">
    <location>
        <begin position="138"/>
        <end position="158"/>
    </location>
</feature>
<name>A0A0K2GXT9_9CORY</name>
<feature type="transmembrane region" description="Helical" evidence="1">
    <location>
        <begin position="231"/>
        <end position="252"/>
    </location>
</feature>
<feature type="transmembrane region" description="Helical" evidence="1">
    <location>
        <begin position="54"/>
        <end position="75"/>
    </location>
</feature>
<protein>
    <submittedName>
        <fullName evidence="2">ABC transporter permease</fullName>
    </submittedName>
</protein>
<evidence type="ECO:0000256" key="1">
    <source>
        <dbReference type="SAM" id="Phobius"/>
    </source>
</evidence>
<organism evidence="2 3">
    <name type="scientific">Corynebacterium lactis RW2-5</name>
    <dbReference type="NCBI Taxonomy" id="1408189"/>
    <lineage>
        <taxon>Bacteria</taxon>
        <taxon>Bacillati</taxon>
        <taxon>Actinomycetota</taxon>
        <taxon>Actinomycetes</taxon>
        <taxon>Mycobacteriales</taxon>
        <taxon>Corynebacteriaceae</taxon>
        <taxon>Corynebacterium</taxon>
    </lineage>
</organism>
<evidence type="ECO:0000313" key="2">
    <source>
        <dbReference type="EMBL" id="ALA66493.1"/>
    </source>
</evidence>
<dbReference type="STRING" id="1408189.CLAC_00690"/>
<feature type="transmembrane region" description="Helical" evidence="1">
    <location>
        <begin position="21"/>
        <end position="42"/>
    </location>
</feature>
<dbReference type="PATRIC" id="fig|1408189.4.peg.136"/>
<keyword evidence="3" id="KW-1185">Reference proteome</keyword>
<dbReference type="EMBL" id="CP006841">
    <property type="protein sequence ID" value="ALA66493.1"/>
    <property type="molecule type" value="Genomic_DNA"/>
</dbReference>
<sequence>MASFTSALRSEWTKLASLRSTWIYAMLLSGSMFGPVILMGMLADSGTMLDWTMLTIGTMIFAMIAIAFAGATLAGEYNDQMHAHAFLTQDRRSLWLVARGLLTVVFLALCWVFGVGVAYLATAISPRVSFIGGSFDDFISAILNFGVFSVIAMSLGVLTRSRVAAVAVPLVWLLVVEKLLVLATSATAFALPFWLAAPGERISQLAPQLVSGVADPEAPGIGYNPDTSQPVWFNAIVLVAWVVVAIAAAHFVNAKRDVK</sequence>